<evidence type="ECO:0000259" key="3">
    <source>
        <dbReference type="PROSITE" id="PS50822"/>
    </source>
</evidence>
<feature type="domain" description="Piwi" evidence="3">
    <location>
        <begin position="572"/>
        <end position="922"/>
    </location>
</feature>
<evidence type="ECO:0000259" key="2">
    <source>
        <dbReference type="PROSITE" id="PS50821"/>
    </source>
</evidence>
<dbReference type="InterPro" id="IPR036085">
    <property type="entry name" value="PAZ_dom_sf"/>
</dbReference>
<reference evidence="4 5" key="1">
    <citation type="submission" date="2018-10" db="EMBL/GenBank/DDBJ databases">
        <authorList>
            <consortium name="Pathogen Informatics"/>
        </authorList>
    </citation>
    <scope>NUCLEOTIDE SEQUENCE [LARGE SCALE GENOMIC DNA]</scope>
</reference>
<dbReference type="InterPro" id="IPR032474">
    <property type="entry name" value="Argonaute_N"/>
</dbReference>
<evidence type="ECO:0000313" key="4">
    <source>
        <dbReference type="EMBL" id="VDD77536.1"/>
    </source>
</evidence>
<dbReference type="InterPro" id="IPR012337">
    <property type="entry name" value="RNaseH-like_sf"/>
</dbReference>
<sequence length="950" mass="108009">EIGRGGDSSGTEDDGLKKRDPKYLDYLRDVVRRGGCDFRDRSGRSRGRNQDRINKGGGGSEVRGVTGHSRGDQRYRSPFLPLWTDGRSREEGEVVTPQSLKASGSGSGTEGGGEDDVIKIAPEVEEKFREKIEKGELPSRPGLGTLGRVVKVSVNCWDFDISGASVFKYDLRPIRAFREQNIDICASPNLLNVLLKKVIRGYPIDTFYDGGRQLYSLTPLEGVGRQGVTRTETVPDPPNPDALTLEYSIKKLGSISASDIFQYLDSPKAKTSKIPQEAIHMINTLLKSVNSRTLANFGGSAMFNRDRFMHDSKMFLDIHSGFMFSVRPQWKVRINIDMVSHHFDNTHCQKYKRKLTVFGLSPKCAREQTIPELQISIEEYFKRQHGIELKYPKLPCVKTKSDKDEYIPMELLSVLPHQTPPADRGDVASALIRCAAVRPCERFKKLEEHVSAFMKKCVIVLKFTSPQPITVDARELPQPTGQFRDSPERLSRGKWNHKPFYRPASEKVKWAVFFTPPSDTAGRKIHDVRVDISRAAYECGMKFDANPFAADQIMPAALKLKFDECKRNGVHLMIFVLSGNNEYPQIKRLGDLYTGMVTQCLRLRTLGKPSVFRNLMLKINGKLGGTNWLVNSLMPKVATNDDELMMVMGADVTHPAPTGDNREVNKSVASVIASITPDLMRYVAIVRQQNTTLHKDKATREVIDAMDVITRDLLTVSLEPLLLMLFLLTSEKRSHQCQHNEAGSEFKEMRSWKEVFSEKNRRLPTKLIFYRDGVSEGQFQTVLMEELLAIQKACYAVQQGYEPGITFIVVQKRHHIRFKPTDLKDDFSCRARNVNAGTVVDTQITHKREHDFYLCSHEGIQGTSKPVHYHMLYDDNDWAADDLQLFTYYLCHAYMRCCRSVSYPAPTFYAHLAAFRARDWLKDSGPNDQLLDELNRFRLNTDQRNRMFFL</sequence>
<dbReference type="EMBL" id="UXSR01000839">
    <property type="protein sequence ID" value="VDD77536.1"/>
    <property type="molecule type" value="Genomic_DNA"/>
</dbReference>
<evidence type="ECO:0000313" key="5">
    <source>
        <dbReference type="Proteomes" id="UP000267029"/>
    </source>
</evidence>
<dbReference type="GO" id="GO:0003723">
    <property type="term" value="F:RNA binding"/>
    <property type="evidence" value="ECO:0007669"/>
    <property type="project" value="InterPro"/>
</dbReference>
<evidence type="ECO:0000256" key="1">
    <source>
        <dbReference type="SAM" id="MobiDB-lite"/>
    </source>
</evidence>
<dbReference type="Pfam" id="PF16486">
    <property type="entry name" value="ArgoN"/>
    <property type="match status" value="1"/>
</dbReference>
<dbReference type="OrthoDB" id="10252740at2759"/>
<dbReference type="Gene3D" id="3.40.50.2300">
    <property type="match status" value="1"/>
</dbReference>
<dbReference type="PROSITE" id="PS50822">
    <property type="entry name" value="PIWI"/>
    <property type="match status" value="1"/>
</dbReference>
<dbReference type="Pfam" id="PF02170">
    <property type="entry name" value="PAZ"/>
    <property type="match status" value="1"/>
</dbReference>
<dbReference type="InterPro" id="IPR003165">
    <property type="entry name" value="Piwi"/>
</dbReference>
<gene>
    <name evidence="4" type="ORF">MCOS_LOCUS3539</name>
</gene>
<feature type="region of interest" description="Disordered" evidence="1">
    <location>
        <begin position="1"/>
        <end position="22"/>
    </location>
</feature>
<proteinExistence type="predicted"/>
<dbReference type="PANTHER" id="PTHR22891">
    <property type="entry name" value="EUKARYOTIC TRANSLATION INITIATION FACTOR 2C"/>
    <property type="match status" value="1"/>
</dbReference>
<protein>
    <recommendedName>
        <fullName evidence="6">Piwi domain-containing protein</fullName>
    </recommendedName>
</protein>
<keyword evidence="5" id="KW-1185">Reference proteome</keyword>
<dbReference type="Gene3D" id="2.170.260.10">
    <property type="entry name" value="paz domain"/>
    <property type="match status" value="1"/>
</dbReference>
<evidence type="ECO:0008006" key="6">
    <source>
        <dbReference type="Google" id="ProtNLM"/>
    </source>
</evidence>
<dbReference type="Gene3D" id="3.30.420.10">
    <property type="entry name" value="Ribonuclease H-like superfamily/Ribonuclease H"/>
    <property type="match status" value="1"/>
</dbReference>
<accession>A0A0R3U9E0</accession>
<feature type="domain" description="PAZ" evidence="2">
    <location>
        <begin position="307"/>
        <end position="416"/>
    </location>
</feature>
<dbReference type="CDD" id="cd02846">
    <property type="entry name" value="PAZ_argonaute_like"/>
    <property type="match status" value="1"/>
</dbReference>
<dbReference type="SMART" id="SM00950">
    <property type="entry name" value="Piwi"/>
    <property type="match status" value="1"/>
</dbReference>
<organism evidence="4 5">
    <name type="scientific">Mesocestoides corti</name>
    <name type="common">Flatworm</name>
    <dbReference type="NCBI Taxonomy" id="53468"/>
    <lineage>
        <taxon>Eukaryota</taxon>
        <taxon>Metazoa</taxon>
        <taxon>Spiralia</taxon>
        <taxon>Lophotrochozoa</taxon>
        <taxon>Platyhelminthes</taxon>
        <taxon>Cestoda</taxon>
        <taxon>Eucestoda</taxon>
        <taxon>Cyclophyllidea</taxon>
        <taxon>Mesocestoididae</taxon>
        <taxon>Mesocestoides</taxon>
    </lineage>
</organism>
<feature type="non-terminal residue" evidence="4">
    <location>
        <position position="1"/>
    </location>
</feature>
<dbReference type="InterPro" id="IPR036397">
    <property type="entry name" value="RNaseH_sf"/>
</dbReference>
<dbReference type="InterPro" id="IPR003100">
    <property type="entry name" value="PAZ_dom"/>
</dbReference>
<dbReference type="AlphaFoldDB" id="A0A0R3U9E0"/>
<dbReference type="PROSITE" id="PS50821">
    <property type="entry name" value="PAZ"/>
    <property type="match status" value="1"/>
</dbReference>
<dbReference type="SUPFAM" id="SSF53098">
    <property type="entry name" value="Ribonuclease H-like"/>
    <property type="match status" value="1"/>
</dbReference>
<dbReference type="Pfam" id="PF02171">
    <property type="entry name" value="Piwi"/>
    <property type="match status" value="1"/>
</dbReference>
<feature type="compositionally biased region" description="Basic and acidic residues" evidence="1">
    <location>
        <begin position="35"/>
        <end position="54"/>
    </location>
</feature>
<dbReference type="STRING" id="53468.A0A0R3U9E0"/>
<name>A0A0R3U9E0_MESCO</name>
<feature type="region of interest" description="Disordered" evidence="1">
    <location>
        <begin position="35"/>
        <end position="115"/>
    </location>
</feature>
<dbReference type="Proteomes" id="UP000267029">
    <property type="component" value="Unassembled WGS sequence"/>
</dbReference>
<dbReference type="SUPFAM" id="SSF101690">
    <property type="entry name" value="PAZ domain"/>
    <property type="match status" value="1"/>
</dbReference>